<sequence>MDTAASNIMESSAGEGLPYLPQEMRLEILAQTLRFTNGIHSDRWPLLHKARVEKWLSIPGFGSMVPEALFMYNKLILKPGLKLFSEQYQNGQEHYYHDFHLTYPGLLMAHHVKDLELVLNCPAWSHDYAETAADVYFAWLQKLANKELGFDQLKTFKITVLLKEFRDLIKLVGILEERFGAMEFPCKDFQLEVLVSDDAAGNPESSVARAMLNPFFSATG</sequence>
<dbReference type="AlphaFoldDB" id="A0A9P4UH50"/>
<evidence type="ECO:0000313" key="2">
    <source>
        <dbReference type="Proteomes" id="UP000799764"/>
    </source>
</evidence>
<dbReference type="Proteomes" id="UP000799764">
    <property type="component" value="Unassembled WGS sequence"/>
</dbReference>
<protein>
    <submittedName>
        <fullName evidence="1">Uncharacterized protein</fullName>
    </submittedName>
</protein>
<dbReference type="EMBL" id="MU001494">
    <property type="protein sequence ID" value="KAF2449795.1"/>
    <property type="molecule type" value="Genomic_DNA"/>
</dbReference>
<proteinExistence type="predicted"/>
<reference evidence="1" key="1">
    <citation type="journal article" date="2020" name="Stud. Mycol.">
        <title>101 Dothideomycetes genomes: a test case for predicting lifestyles and emergence of pathogens.</title>
        <authorList>
            <person name="Haridas S."/>
            <person name="Albert R."/>
            <person name="Binder M."/>
            <person name="Bloem J."/>
            <person name="Labutti K."/>
            <person name="Salamov A."/>
            <person name="Andreopoulos B."/>
            <person name="Baker S."/>
            <person name="Barry K."/>
            <person name="Bills G."/>
            <person name="Bluhm B."/>
            <person name="Cannon C."/>
            <person name="Castanera R."/>
            <person name="Culley D."/>
            <person name="Daum C."/>
            <person name="Ezra D."/>
            <person name="Gonzalez J."/>
            <person name="Henrissat B."/>
            <person name="Kuo A."/>
            <person name="Liang C."/>
            <person name="Lipzen A."/>
            <person name="Lutzoni F."/>
            <person name="Magnuson J."/>
            <person name="Mondo S."/>
            <person name="Nolan M."/>
            <person name="Ohm R."/>
            <person name="Pangilinan J."/>
            <person name="Park H.-J."/>
            <person name="Ramirez L."/>
            <person name="Alfaro M."/>
            <person name="Sun H."/>
            <person name="Tritt A."/>
            <person name="Yoshinaga Y."/>
            <person name="Zwiers L.-H."/>
            <person name="Turgeon B."/>
            <person name="Goodwin S."/>
            <person name="Spatafora J."/>
            <person name="Crous P."/>
            <person name="Grigoriev I."/>
        </authorList>
    </citation>
    <scope>NUCLEOTIDE SEQUENCE</scope>
    <source>
        <strain evidence="1">CBS 690.94</strain>
    </source>
</reference>
<dbReference type="OrthoDB" id="3799601at2759"/>
<accession>A0A9P4UH50</accession>
<comment type="caution">
    <text evidence="1">The sequence shown here is derived from an EMBL/GenBank/DDBJ whole genome shotgun (WGS) entry which is preliminary data.</text>
</comment>
<gene>
    <name evidence="1" type="ORF">P171DRAFT_480856</name>
</gene>
<keyword evidence="2" id="KW-1185">Reference proteome</keyword>
<name>A0A9P4UH50_9PLEO</name>
<evidence type="ECO:0000313" key="1">
    <source>
        <dbReference type="EMBL" id="KAF2449795.1"/>
    </source>
</evidence>
<organism evidence="1 2">
    <name type="scientific">Karstenula rhodostoma CBS 690.94</name>
    <dbReference type="NCBI Taxonomy" id="1392251"/>
    <lineage>
        <taxon>Eukaryota</taxon>
        <taxon>Fungi</taxon>
        <taxon>Dikarya</taxon>
        <taxon>Ascomycota</taxon>
        <taxon>Pezizomycotina</taxon>
        <taxon>Dothideomycetes</taxon>
        <taxon>Pleosporomycetidae</taxon>
        <taxon>Pleosporales</taxon>
        <taxon>Massarineae</taxon>
        <taxon>Didymosphaeriaceae</taxon>
        <taxon>Karstenula</taxon>
    </lineage>
</organism>